<comment type="caution">
    <text evidence="2">The sequence shown here is derived from an EMBL/GenBank/DDBJ whole genome shotgun (WGS) entry which is preliminary data.</text>
</comment>
<feature type="compositionally biased region" description="Pro residues" evidence="1">
    <location>
        <begin position="182"/>
        <end position="192"/>
    </location>
</feature>
<feature type="compositionally biased region" description="Basic and acidic residues" evidence="1">
    <location>
        <begin position="99"/>
        <end position="114"/>
    </location>
</feature>
<evidence type="ECO:0000313" key="2">
    <source>
        <dbReference type="EMBL" id="MPC32095.1"/>
    </source>
</evidence>
<reference evidence="2 3" key="1">
    <citation type="submission" date="2019-05" db="EMBL/GenBank/DDBJ databases">
        <title>Another draft genome of Portunus trituberculatus and its Hox gene families provides insights of decapod evolution.</title>
        <authorList>
            <person name="Jeong J.-H."/>
            <person name="Song I."/>
            <person name="Kim S."/>
            <person name="Choi T."/>
            <person name="Kim D."/>
            <person name="Ryu S."/>
            <person name="Kim W."/>
        </authorList>
    </citation>
    <scope>NUCLEOTIDE SEQUENCE [LARGE SCALE GENOMIC DNA]</scope>
    <source>
        <tissue evidence="2">Muscle</tissue>
    </source>
</reference>
<dbReference type="Proteomes" id="UP000324222">
    <property type="component" value="Unassembled WGS sequence"/>
</dbReference>
<proteinExistence type="predicted"/>
<dbReference type="EMBL" id="VSRR010002562">
    <property type="protein sequence ID" value="MPC32095.1"/>
    <property type="molecule type" value="Genomic_DNA"/>
</dbReference>
<feature type="region of interest" description="Disordered" evidence="1">
    <location>
        <begin position="18"/>
        <end position="197"/>
    </location>
</feature>
<evidence type="ECO:0000313" key="3">
    <source>
        <dbReference type="Proteomes" id="UP000324222"/>
    </source>
</evidence>
<feature type="compositionally biased region" description="Polar residues" evidence="1">
    <location>
        <begin position="151"/>
        <end position="162"/>
    </location>
</feature>
<accession>A0A5B7EFE6</accession>
<dbReference type="AlphaFoldDB" id="A0A5B7EFE6"/>
<protein>
    <submittedName>
        <fullName evidence="2">Uncharacterized protein</fullName>
    </submittedName>
</protein>
<name>A0A5B7EFE6_PORTR</name>
<dbReference type="OrthoDB" id="6367367at2759"/>
<keyword evidence="3" id="KW-1185">Reference proteome</keyword>
<organism evidence="2 3">
    <name type="scientific">Portunus trituberculatus</name>
    <name type="common">Swimming crab</name>
    <name type="synonym">Neptunus trituberculatus</name>
    <dbReference type="NCBI Taxonomy" id="210409"/>
    <lineage>
        <taxon>Eukaryota</taxon>
        <taxon>Metazoa</taxon>
        <taxon>Ecdysozoa</taxon>
        <taxon>Arthropoda</taxon>
        <taxon>Crustacea</taxon>
        <taxon>Multicrustacea</taxon>
        <taxon>Malacostraca</taxon>
        <taxon>Eumalacostraca</taxon>
        <taxon>Eucarida</taxon>
        <taxon>Decapoda</taxon>
        <taxon>Pleocyemata</taxon>
        <taxon>Brachyura</taxon>
        <taxon>Eubrachyura</taxon>
        <taxon>Portunoidea</taxon>
        <taxon>Portunidae</taxon>
        <taxon>Portuninae</taxon>
        <taxon>Portunus</taxon>
    </lineage>
</organism>
<feature type="region of interest" description="Disordered" evidence="1">
    <location>
        <begin position="210"/>
        <end position="233"/>
    </location>
</feature>
<evidence type="ECO:0000256" key="1">
    <source>
        <dbReference type="SAM" id="MobiDB-lite"/>
    </source>
</evidence>
<gene>
    <name evidence="2" type="ORF">E2C01_025398</name>
</gene>
<feature type="compositionally biased region" description="Acidic residues" evidence="1">
    <location>
        <begin position="210"/>
        <end position="231"/>
    </location>
</feature>
<sequence length="321" mass="34280">MVRVSWGGEVVIADLAHVGEDGGNGGEGGHSLPTNGIPTSTTPQALTPTASATPSETPTISPAPTVSTPPTVSPPPRAPTAMVEGLSDGDESAVSTSFSDDHRSLRDDLRDDFSSPRPRSPRRRLEKRPLSKVTEDDNNNGNGDGNGNGDKSANSAKSNGDVTLSKDEYRRFLTLKGSPPDSQKPPEPSAPPPDDEILTSVDRMLATLSDLEDDLEPIDGVDTESDADSDEAEARRELLTDRWRQLFDKDISICVSSSSFELTPEIDRPRPPALTLLRNHNDSGSNYTGPVKLVVAPCVGVRLALPFKLTPSMPFPLTVPR</sequence>
<feature type="compositionally biased region" description="Low complexity" evidence="1">
    <location>
        <begin position="38"/>
        <end position="70"/>
    </location>
</feature>